<accession>A0ABP7W7G8</accession>
<protein>
    <submittedName>
        <fullName evidence="1">Uncharacterized protein</fullName>
    </submittedName>
</protein>
<dbReference type="EMBL" id="BAAAZY010000024">
    <property type="protein sequence ID" value="GAA4081610.1"/>
    <property type="molecule type" value="Genomic_DNA"/>
</dbReference>
<name>A0ABP7W7G8_9ACTN</name>
<sequence length="90" mass="9551">MSMKPTQEATTAAGLKTRGCGGADVTVMSPDVTGNIARLVKICAALVDGAVRVMRAVNVLEGASIAWRRWPVRCVVQDYWTVSTSSGRVV</sequence>
<proteinExistence type="predicted"/>
<gene>
    <name evidence="1" type="ORF">GCM10022233_73160</name>
</gene>
<evidence type="ECO:0000313" key="2">
    <source>
        <dbReference type="Proteomes" id="UP001499984"/>
    </source>
</evidence>
<reference evidence="2" key="1">
    <citation type="journal article" date="2019" name="Int. J. Syst. Evol. Microbiol.">
        <title>The Global Catalogue of Microorganisms (GCM) 10K type strain sequencing project: providing services to taxonomists for standard genome sequencing and annotation.</title>
        <authorList>
            <consortium name="The Broad Institute Genomics Platform"/>
            <consortium name="The Broad Institute Genome Sequencing Center for Infectious Disease"/>
            <person name="Wu L."/>
            <person name="Ma J."/>
        </authorList>
    </citation>
    <scope>NUCLEOTIDE SEQUENCE [LARGE SCALE GENOMIC DNA]</scope>
    <source>
        <strain evidence="2">JCM 16925</strain>
    </source>
</reference>
<evidence type="ECO:0000313" key="1">
    <source>
        <dbReference type="EMBL" id="GAA4081610.1"/>
    </source>
</evidence>
<comment type="caution">
    <text evidence="1">The sequence shown here is derived from an EMBL/GenBank/DDBJ whole genome shotgun (WGS) entry which is preliminary data.</text>
</comment>
<dbReference type="Proteomes" id="UP001499984">
    <property type="component" value="Unassembled WGS sequence"/>
</dbReference>
<keyword evidence="2" id="KW-1185">Reference proteome</keyword>
<organism evidence="1 2">
    <name type="scientific">Streptomyces shaanxiensis</name>
    <dbReference type="NCBI Taxonomy" id="653357"/>
    <lineage>
        <taxon>Bacteria</taxon>
        <taxon>Bacillati</taxon>
        <taxon>Actinomycetota</taxon>
        <taxon>Actinomycetes</taxon>
        <taxon>Kitasatosporales</taxon>
        <taxon>Streptomycetaceae</taxon>
        <taxon>Streptomyces</taxon>
    </lineage>
</organism>